<dbReference type="GO" id="GO:0046872">
    <property type="term" value="F:metal ion binding"/>
    <property type="evidence" value="ECO:0007669"/>
    <property type="project" value="UniProtKB-KW"/>
</dbReference>
<dbReference type="EMBL" id="PIQO01000004">
    <property type="protein sequence ID" value="PKR85712.1"/>
    <property type="molecule type" value="Genomic_DNA"/>
</dbReference>
<dbReference type="Gene3D" id="2.60.120.10">
    <property type="entry name" value="Jelly Rolls"/>
    <property type="match status" value="1"/>
</dbReference>
<dbReference type="Proteomes" id="UP000233440">
    <property type="component" value="Unassembled WGS sequence"/>
</dbReference>
<evidence type="ECO:0000313" key="10">
    <source>
        <dbReference type="Proteomes" id="UP000233440"/>
    </source>
</evidence>
<dbReference type="SUPFAM" id="SSF51182">
    <property type="entry name" value="RmlC-like cupins"/>
    <property type="match status" value="1"/>
</dbReference>
<dbReference type="GO" id="GO:0047828">
    <property type="term" value="F:D-lyxose ketol-isomerase activity"/>
    <property type="evidence" value="ECO:0007669"/>
    <property type="project" value="UniProtKB-EC"/>
</dbReference>
<keyword evidence="10" id="KW-1185">Reference proteome</keyword>
<evidence type="ECO:0000256" key="6">
    <source>
        <dbReference type="ARBA" id="ARBA00044907"/>
    </source>
</evidence>
<keyword evidence="5" id="KW-0119">Carbohydrate metabolism</keyword>
<evidence type="ECO:0000256" key="1">
    <source>
        <dbReference type="ARBA" id="ARBA00001936"/>
    </source>
</evidence>
<keyword evidence="4 9" id="KW-0413">Isomerase</keyword>
<proteinExistence type="inferred from homology"/>
<evidence type="ECO:0000256" key="2">
    <source>
        <dbReference type="ARBA" id="ARBA00022723"/>
    </source>
</evidence>
<comment type="caution">
    <text evidence="9">The sequence shown here is derived from an EMBL/GenBank/DDBJ whole genome shotgun (WGS) entry which is preliminary data.</text>
</comment>
<comment type="cofactor">
    <cofactor evidence="1">
        <name>Mn(2+)</name>
        <dbReference type="ChEBI" id="CHEBI:29035"/>
    </cofactor>
</comment>
<evidence type="ECO:0000256" key="4">
    <source>
        <dbReference type="ARBA" id="ARBA00023235"/>
    </source>
</evidence>
<name>A0A2N3LM24_9BACI</name>
<evidence type="ECO:0000256" key="3">
    <source>
        <dbReference type="ARBA" id="ARBA00023211"/>
    </source>
</evidence>
<dbReference type="EC" id="5.3.1.15" evidence="8"/>
<dbReference type="CDD" id="cd20308">
    <property type="entry name" value="cupin_YdaE"/>
    <property type="match status" value="1"/>
</dbReference>
<reference evidence="9 10" key="1">
    <citation type="submission" date="2017-11" db="EMBL/GenBank/DDBJ databases">
        <title>Bacillus camelliae sp. nov., isolated from pu'er tea.</title>
        <authorList>
            <person name="Niu L."/>
        </authorList>
    </citation>
    <scope>NUCLEOTIDE SEQUENCE [LARGE SCALE GENOMIC DNA]</scope>
    <source>
        <strain evidence="9 10">7578-1</strain>
    </source>
</reference>
<comment type="catalytic activity">
    <reaction evidence="6">
        <text>D-lyxose = D-xylulose</text>
        <dbReference type="Rhea" id="RHEA:14201"/>
        <dbReference type="ChEBI" id="CHEBI:16789"/>
        <dbReference type="ChEBI" id="CHEBI:17140"/>
        <dbReference type="EC" id="5.3.1.15"/>
    </reaction>
</comment>
<evidence type="ECO:0000256" key="5">
    <source>
        <dbReference type="ARBA" id="ARBA00023277"/>
    </source>
</evidence>
<dbReference type="AlphaFoldDB" id="A0A2N3LM24"/>
<sequence>MERQKYEEIKGKALALYEKAGIILTEEEKTSIEVVDFGLHNIEVTGLQLITYVNTEKVCAKELALLPNQTCPEHKHPKRDFDEGKEETFRCRYGKVYLYVEGNETETRSAHPPQGDEENYTVFHELILSPGQQYTIYPNTLHWFKSGEDGAVISEFSTKSTDESDVFTDSRIIRVPMM</sequence>
<dbReference type="RefSeq" id="WP_101353761.1">
    <property type="nucleotide sequence ID" value="NZ_PIQO01000004.1"/>
</dbReference>
<comment type="similarity">
    <text evidence="7">Belongs to the D-lyxose ketol-isomerase family.</text>
</comment>
<accession>A0A2N3LM24</accession>
<keyword evidence="2" id="KW-0479">Metal-binding</keyword>
<dbReference type="OrthoDB" id="9781654at2"/>
<evidence type="ECO:0000256" key="8">
    <source>
        <dbReference type="ARBA" id="ARBA00044972"/>
    </source>
</evidence>
<protein>
    <recommendedName>
        <fullName evidence="8">D-lyxose ketol-isomerase</fullName>
        <ecNumber evidence="8">5.3.1.15</ecNumber>
    </recommendedName>
</protein>
<evidence type="ECO:0000313" key="9">
    <source>
        <dbReference type="EMBL" id="PKR85712.1"/>
    </source>
</evidence>
<dbReference type="InterPro" id="IPR010864">
    <property type="entry name" value="D-lyxose_isomer"/>
</dbReference>
<gene>
    <name evidence="9" type="ORF">CWO92_08375</name>
</gene>
<organism evidence="9 10">
    <name type="scientific">Heyndrickxia camelliae</name>
    <dbReference type="NCBI Taxonomy" id="1707093"/>
    <lineage>
        <taxon>Bacteria</taxon>
        <taxon>Bacillati</taxon>
        <taxon>Bacillota</taxon>
        <taxon>Bacilli</taxon>
        <taxon>Bacillales</taxon>
        <taxon>Bacillaceae</taxon>
        <taxon>Heyndrickxia</taxon>
    </lineage>
</organism>
<evidence type="ECO:0000256" key="7">
    <source>
        <dbReference type="ARBA" id="ARBA00044951"/>
    </source>
</evidence>
<dbReference type="InterPro" id="IPR014710">
    <property type="entry name" value="RmlC-like_jellyroll"/>
</dbReference>
<keyword evidence="3" id="KW-0464">Manganese</keyword>
<dbReference type="Pfam" id="PF07385">
    <property type="entry name" value="Lyx_isomer"/>
    <property type="match status" value="1"/>
</dbReference>
<dbReference type="InterPro" id="IPR011051">
    <property type="entry name" value="RmlC_Cupin_sf"/>
</dbReference>